<sequence>KPGTCPKERLSCSTTTPDLCRIDSDCQDYLKCCSFNCRKRCMDPFRGRGVRCEGREPCMLPVDSGNCKKSELRWYFDAENQLCKSFTYGGCQGNANNFLNRRDCKRACMLTIKKGQCPLFPLKERMQCPSSCKNDFECLHKEKCCESMCGFVCAKYWNGESLHREKTLPRVTFSRLSQALIKSKCTILPPLVKDGHCPSGSVFCTRINKPQCLVDADCPLTEKCCSRCGLICIDPNTYTLVLQVPATPPPPADLWDLVFRRRSGAGFCPRCGRCDSWCCQLALLKMELSGLLPVLAPFILLGGVQETGLVEGFFRSSCPQIKLNCKYQERSQCQRNRECPKKMKCCDFNCGKKCLNLNQGNSKCPPGRQAPGQVQGSGLNPKNSDLPADLCSLPEESGPCLAYIPRWWYNKTKDVCSKFIYGGCQGNSNNFQSKAICQEICQKKCKYQRPQSSTLTWALPRSGVGQQVPGTWQGPGQVELVQSGVNRGCVLSEGGKGSGQREVGKKEVMRGCRERRQVVECPRLRLGVTHQPIIPPLDFSPNFMTASGTIYSNLATQIIKGEVAESWCTQGNLGTECLVLEDLTIHREAAPGIMLMKPPKCKRKYVAEMLKCRLHKSLRGNKGRRKDEDQQLCGYQPLPIAFCSHQHPASVCNQPLPGSLQPALAGQLPSQLVLHSLTLRSWHVANPPMMESSSDCNLPKEKGRCRASMPRWFYNPSTEKCEAFTYGGCGGNSNNFMSKKICEKTSAGSLLDDGPQQSPRLPFDKQKVPTLPPLPPWLLGYEYVLGLSQLQASTLDFGSGGDDAKTPATIEEVFITGEGWWKSRGDRALNAQQRPCCLQQGINDGHLQSCTHMPDGGFLKEGVGMCKWAHLGRDTRCVRVASRGHQQREHMQNREERREAVVEAEKAEAREREIRGGPGGLPCTWSLMT</sequence>
<feature type="domain" description="WAP" evidence="5">
    <location>
        <begin position="190"/>
        <end position="236"/>
    </location>
</feature>
<feature type="non-terminal residue" evidence="6">
    <location>
        <position position="929"/>
    </location>
</feature>
<evidence type="ECO:0000256" key="2">
    <source>
        <dbReference type="ARBA" id="ARBA00022900"/>
    </source>
</evidence>
<dbReference type="Pfam" id="PF00095">
    <property type="entry name" value="WAP"/>
    <property type="match status" value="4"/>
</dbReference>
<dbReference type="CDD" id="cd22611">
    <property type="entry name" value="Kunitz_eppin"/>
    <property type="match status" value="1"/>
</dbReference>
<dbReference type="GO" id="GO:0004867">
    <property type="term" value="F:serine-type endopeptidase inhibitor activity"/>
    <property type="evidence" value="ECO:0007669"/>
    <property type="project" value="UniProtKB-KW"/>
</dbReference>
<dbReference type="PROSITE" id="PS50279">
    <property type="entry name" value="BPTI_KUNITZ_2"/>
    <property type="match status" value="3"/>
</dbReference>
<comment type="caution">
    <text evidence="6">The sequence shown here is derived from an EMBL/GenBank/DDBJ whole genome shotgun (WGS) entry which is preliminary data.</text>
</comment>
<accession>A0A8J6DVD5</accession>
<dbReference type="PROSITE" id="PS00280">
    <property type="entry name" value="BPTI_KUNITZ_1"/>
    <property type="match status" value="3"/>
</dbReference>
<dbReference type="AlphaFoldDB" id="A0A8J6DVD5"/>
<dbReference type="SUPFAM" id="SSF57362">
    <property type="entry name" value="BPTI-like"/>
    <property type="match status" value="3"/>
</dbReference>
<dbReference type="PRINTS" id="PR00759">
    <property type="entry name" value="BASICPTASE"/>
</dbReference>
<evidence type="ECO:0000256" key="1">
    <source>
        <dbReference type="ARBA" id="ARBA00022690"/>
    </source>
</evidence>
<feature type="domain" description="WAP" evidence="5">
    <location>
        <begin position="110"/>
        <end position="157"/>
    </location>
</feature>
<gene>
    <name evidence="6" type="ORF">J0S82_011546</name>
</gene>
<protein>
    <submittedName>
        <fullName evidence="6">WAP four-disulfide core domain protein 8</fullName>
    </submittedName>
</protein>
<dbReference type="InterPro" id="IPR020901">
    <property type="entry name" value="Prtase_inh_Kunz-CS"/>
</dbReference>
<dbReference type="CDD" id="cd00199">
    <property type="entry name" value="WAP"/>
    <property type="match status" value="1"/>
</dbReference>
<dbReference type="PROSITE" id="PS51390">
    <property type="entry name" value="WAP"/>
    <property type="match status" value="4"/>
</dbReference>
<dbReference type="EMBL" id="JAGFMF010011599">
    <property type="protein sequence ID" value="KAG8519728.1"/>
    <property type="molecule type" value="Genomic_DNA"/>
</dbReference>
<dbReference type="PANTHER" id="PTHR47769:SF1">
    <property type="entry name" value="WAP FOUR-DISULFIDE CORE DOMAIN PROTEIN 8"/>
    <property type="match status" value="1"/>
</dbReference>
<dbReference type="FunFam" id="4.10.410.10:FF:000020">
    <property type="entry name" value="Collagen, type VI, alpha 3"/>
    <property type="match status" value="1"/>
</dbReference>
<keyword evidence="7" id="KW-1185">Reference proteome</keyword>
<evidence type="ECO:0000259" key="5">
    <source>
        <dbReference type="PROSITE" id="PS51390"/>
    </source>
</evidence>
<dbReference type="OrthoDB" id="196393at2759"/>
<keyword evidence="1" id="KW-0646">Protease inhibitor</keyword>
<keyword evidence="3" id="KW-1015">Disulfide bond</keyword>
<dbReference type="Pfam" id="PF00014">
    <property type="entry name" value="Kunitz_BPTI"/>
    <property type="match status" value="3"/>
</dbReference>
<dbReference type="InterPro" id="IPR008197">
    <property type="entry name" value="WAP_dom"/>
</dbReference>
<name>A0A8J6DVD5_GALPY</name>
<feature type="domain" description="WAP" evidence="5">
    <location>
        <begin position="310"/>
        <end position="358"/>
    </location>
</feature>
<dbReference type="Proteomes" id="UP000700334">
    <property type="component" value="Unassembled WGS sequence"/>
</dbReference>
<dbReference type="CDD" id="cd00109">
    <property type="entry name" value="Kunitz-type"/>
    <property type="match status" value="2"/>
</dbReference>
<dbReference type="InterPro" id="IPR002223">
    <property type="entry name" value="Kunitz_BPTI"/>
</dbReference>
<dbReference type="SMART" id="SM00131">
    <property type="entry name" value="KU"/>
    <property type="match status" value="3"/>
</dbReference>
<dbReference type="SUPFAM" id="SSF57256">
    <property type="entry name" value="Elafin-like"/>
    <property type="match status" value="4"/>
</dbReference>
<dbReference type="PANTHER" id="PTHR47769">
    <property type="entry name" value="WAP FOUR-DISULFIDE CORE DOMAIN PROTEIN 8"/>
    <property type="match status" value="1"/>
</dbReference>
<dbReference type="InterPro" id="IPR036880">
    <property type="entry name" value="Kunitz_BPTI_sf"/>
</dbReference>
<dbReference type="FunFam" id="4.10.410.10:FF:000015">
    <property type="entry name" value="WAP four-disulfide core domain 6A"/>
    <property type="match status" value="1"/>
</dbReference>
<proteinExistence type="predicted"/>
<organism evidence="6 7">
    <name type="scientific">Galemys pyrenaicus</name>
    <name type="common">Iberian desman</name>
    <name type="synonym">Pyrenean desman</name>
    <dbReference type="NCBI Taxonomy" id="202257"/>
    <lineage>
        <taxon>Eukaryota</taxon>
        <taxon>Metazoa</taxon>
        <taxon>Chordata</taxon>
        <taxon>Craniata</taxon>
        <taxon>Vertebrata</taxon>
        <taxon>Euteleostomi</taxon>
        <taxon>Mammalia</taxon>
        <taxon>Eutheria</taxon>
        <taxon>Laurasiatheria</taxon>
        <taxon>Eulipotyphla</taxon>
        <taxon>Talpidae</taxon>
        <taxon>Galemys</taxon>
    </lineage>
</organism>
<feature type="domain" description="BPTI/Kunitz inhibitor" evidence="4">
    <location>
        <begin position="696"/>
        <end position="746"/>
    </location>
</feature>
<reference evidence="6" key="1">
    <citation type="journal article" date="2021" name="Evol. Appl.">
        <title>The genome of the Pyrenean desman and the effects of bottlenecks and inbreeding on the genomic landscape of an endangered species.</title>
        <authorList>
            <person name="Escoda L."/>
            <person name="Castresana J."/>
        </authorList>
    </citation>
    <scope>NUCLEOTIDE SEQUENCE</scope>
    <source>
        <strain evidence="6">IBE-C5619</strain>
    </source>
</reference>
<feature type="domain" description="BPTI/Kunitz inhibitor" evidence="4">
    <location>
        <begin position="391"/>
        <end position="441"/>
    </location>
</feature>
<feature type="domain" description="WAP" evidence="5">
    <location>
        <begin position="1"/>
        <end position="45"/>
    </location>
</feature>
<dbReference type="SMART" id="SM00217">
    <property type="entry name" value="WAP"/>
    <property type="match status" value="4"/>
</dbReference>
<evidence type="ECO:0000313" key="6">
    <source>
        <dbReference type="EMBL" id="KAG8519728.1"/>
    </source>
</evidence>
<keyword evidence="2" id="KW-0722">Serine protease inhibitor</keyword>
<evidence type="ECO:0000313" key="7">
    <source>
        <dbReference type="Proteomes" id="UP000700334"/>
    </source>
</evidence>
<dbReference type="Gene3D" id="4.10.410.10">
    <property type="entry name" value="Pancreatic trypsin inhibitor Kunitz domain"/>
    <property type="match status" value="3"/>
</dbReference>
<dbReference type="InterPro" id="IPR036645">
    <property type="entry name" value="Elafin-like_sf"/>
</dbReference>
<feature type="domain" description="BPTI/Kunitz inhibitor" evidence="4">
    <location>
        <begin position="58"/>
        <end position="108"/>
    </location>
</feature>
<dbReference type="Gene3D" id="4.10.75.10">
    <property type="entry name" value="Elafin-like"/>
    <property type="match status" value="3"/>
</dbReference>
<evidence type="ECO:0000256" key="3">
    <source>
        <dbReference type="ARBA" id="ARBA00023157"/>
    </source>
</evidence>
<evidence type="ECO:0000259" key="4">
    <source>
        <dbReference type="PROSITE" id="PS50279"/>
    </source>
</evidence>
<dbReference type="GO" id="GO:0005576">
    <property type="term" value="C:extracellular region"/>
    <property type="evidence" value="ECO:0007669"/>
    <property type="project" value="InterPro"/>
</dbReference>